<evidence type="ECO:0000256" key="1">
    <source>
        <dbReference type="SAM" id="MobiDB-lite"/>
    </source>
</evidence>
<sequence>MNVLILLQLPRDHVEETDWHKVEVETGEDQTKAPDNSQNRAGILYNMFKGRHQPGPNAHQPRPQGEEHQSEPRGPPRV</sequence>
<name>A0A8B6DHU5_MYTGA</name>
<dbReference type="AlphaFoldDB" id="A0A8B6DHU5"/>
<comment type="caution">
    <text evidence="2">The sequence shown here is derived from an EMBL/GenBank/DDBJ whole genome shotgun (WGS) entry which is preliminary data.</text>
</comment>
<evidence type="ECO:0000313" key="2">
    <source>
        <dbReference type="EMBL" id="VDI19827.1"/>
    </source>
</evidence>
<dbReference type="Proteomes" id="UP000596742">
    <property type="component" value="Unassembled WGS sequence"/>
</dbReference>
<proteinExistence type="predicted"/>
<dbReference type="OrthoDB" id="10272491at2759"/>
<organism evidence="2 3">
    <name type="scientific">Mytilus galloprovincialis</name>
    <name type="common">Mediterranean mussel</name>
    <dbReference type="NCBI Taxonomy" id="29158"/>
    <lineage>
        <taxon>Eukaryota</taxon>
        <taxon>Metazoa</taxon>
        <taxon>Spiralia</taxon>
        <taxon>Lophotrochozoa</taxon>
        <taxon>Mollusca</taxon>
        <taxon>Bivalvia</taxon>
        <taxon>Autobranchia</taxon>
        <taxon>Pteriomorphia</taxon>
        <taxon>Mytilida</taxon>
        <taxon>Mytiloidea</taxon>
        <taxon>Mytilidae</taxon>
        <taxon>Mytilinae</taxon>
        <taxon>Mytilus</taxon>
    </lineage>
</organism>
<gene>
    <name evidence="2" type="ORF">MGAL_10B088471</name>
</gene>
<accession>A0A8B6DHU5</accession>
<feature type="compositionally biased region" description="Basic and acidic residues" evidence="1">
    <location>
        <begin position="22"/>
        <end position="32"/>
    </location>
</feature>
<reference evidence="2" key="1">
    <citation type="submission" date="2018-11" db="EMBL/GenBank/DDBJ databases">
        <authorList>
            <person name="Alioto T."/>
            <person name="Alioto T."/>
        </authorList>
    </citation>
    <scope>NUCLEOTIDE SEQUENCE</scope>
</reference>
<evidence type="ECO:0000313" key="3">
    <source>
        <dbReference type="Proteomes" id="UP000596742"/>
    </source>
</evidence>
<dbReference type="EMBL" id="UYJE01003501">
    <property type="protein sequence ID" value="VDI19827.1"/>
    <property type="molecule type" value="Genomic_DNA"/>
</dbReference>
<keyword evidence="3" id="KW-1185">Reference proteome</keyword>
<feature type="region of interest" description="Disordered" evidence="1">
    <location>
        <begin position="22"/>
        <end position="78"/>
    </location>
</feature>
<protein>
    <submittedName>
        <fullName evidence="2">Uncharacterized protein</fullName>
    </submittedName>
</protein>